<dbReference type="GO" id="GO:0003677">
    <property type="term" value="F:DNA binding"/>
    <property type="evidence" value="ECO:0007669"/>
    <property type="project" value="InterPro"/>
</dbReference>
<dbReference type="InterPro" id="IPR025194">
    <property type="entry name" value="RodZ-like_C"/>
</dbReference>
<protein>
    <submittedName>
        <fullName evidence="3">Helix-turn-helix domain-containing protein</fullName>
    </submittedName>
</protein>
<dbReference type="Gene3D" id="1.10.260.40">
    <property type="entry name" value="lambda repressor-like DNA-binding domains"/>
    <property type="match status" value="1"/>
</dbReference>
<organism evidence="3 4">
    <name type="scientific">Capillibacterium thermochitinicola</name>
    <dbReference type="NCBI Taxonomy" id="2699427"/>
    <lineage>
        <taxon>Bacteria</taxon>
        <taxon>Bacillati</taxon>
        <taxon>Bacillota</taxon>
        <taxon>Capillibacterium</taxon>
    </lineage>
</organism>
<dbReference type="EMBL" id="JAAKDE010000004">
    <property type="protein sequence ID" value="MBA2132379.1"/>
    <property type="molecule type" value="Genomic_DNA"/>
</dbReference>
<comment type="caution">
    <text evidence="3">The sequence shown here is derived from an EMBL/GenBank/DDBJ whole genome shotgun (WGS) entry which is preliminary data.</text>
</comment>
<dbReference type="PANTHER" id="PTHR34475">
    <property type="match status" value="1"/>
</dbReference>
<dbReference type="Pfam" id="PF13464">
    <property type="entry name" value="RodZ_C"/>
    <property type="match status" value="1"/>
</dbReference>
<dbReference type="Pfam" id="PF13413">
    <property type="entry name" value="HTH_25"/>
    <property type="match status" value="1"/>
</dbReference>
<evidence type="ECO:0000259" key="2">
    <source>
        <dbReference type="Pfam" id="PF13464"/>
    </source>
</evidence>
<dbReference type="PANTHER" id="PTHR34475:SF1">
    <property type="entry name" value="CYTOSKELETON PROTEIN RODZ"/>
    <property type="match status" value="1"/>
</dbReference>
<name>A0A8J6LLG4_9FIRM</name>
<reference evidence="3" key="1">
    <citation type="submission" date="2020-06" db="EMBL/GenBank/DDBJ databases">
        <title>Novel chitinolytic bacterium.</title>
        <authorList>
            <person name="Ungkulpasvich U."/>
            <person name="Kosugi A."/>
            <person name="Uke A."/>
        </authorList>
    </citation>
    <scope>NUCLEOTIDE SEQUENCE</scope>
    <source>
        <strain evidence="3">UUS1-1</strain>
    </source>
</reference>
<dbReference type="InterPro" id="IPR001387">
    <property type="entry name" value="Cro/C1-type_HTH"/>
</dbReference>
<evidence type="ECO:0000313" key="3">
    <source>
        <dbReference type="EMBL" id="MBA2132379.1"/>
    </source>
</evidence>
<feature type="domain" description="Cytoskeleton protein RodZ-like C-terminal" evidence="2">
    <location>
        <begin position="206"/>
        <end position="272"/>
    </location>
</feature>
<feature type="region of interest" description="Disordered" evidence="1">
    <location>
        <begin position="158"/>
        <end position="191"/>
    </location>
</feature>
<dbReference type="CDD" id="cd00093">
    <property type="entry name" value="HTH_XRE"/>
    <property type="match status" value="1"/>
</dbReference>
<dbReference type="InterPro" id="IPR050400">
    <property type="entry name" value="Bact_Cytoskel_RodZ"/>
</dbReference>
<proteinExistence type="predicted"/>
<evidence type="ECO:0000256" key="1">
    <source>
        <dbReference type="SAM" id="MobiDB-lite"/>
    </source>
</evidence>
<evidence type="ECO:0000313" key="4">
    <source>
        <dbReference type="Proteomes" id="UP000657177"/>
    </source>
</evidence>
<dbReference type="AlphaFoldDB" id="A0A8J6LLG4"/>
<keyword evidence="4" id="KW-1185">Reference proteome</keyword>
<dbReference type="SUPFAM" id="SSF47413">
    <property type="entry name" value="lambda repressor-like DNA-binding domains"/>
    <property type="match status" value="1"/>
</dbReference>
<dbReference type="InterPro" id="IPR010982">
    <property type="entry name" value="Lambda_DNA-bd_dom_sf"/>
</dbReference>
<gene>
    <name evidence="3" type="ORF">G5B42_02300</name>
</gene>
<accession>A0A8J6LLG4</accession>
<sequence length="280" mass="29992">MKEIGAILKAAREEKGLSLEDLQMLTKIRAHQLEAIEAGDFHKLPGEVYVRGFIINYAKNVGLDPEQILARYYAEKKQAVPEEPDPVPDAGAEDTASFRRVMTRKSLESTNAGMKKANRLVMASVGLVVVVGLAVGKYFAGKPAAVTTTENGPAVVTEEKATPPANSPSVAGPAEGKGQTGEAATGERETAVATPVLPADERHLVVEAREVVWLGLYQLPARTIIFEGTLQPGERREWFLAADVSLRIGNAGGVRVFYEGQDLGTLGSSGQVITREITVD</sequence>
<dbReference type="RefSeq" id="WP_181338835.1">
    <property type="nucleotide sequence ID" value="NZ_JAAKDE010000004.1"/>
</dbReference>
<dbReference type="Proteomes" id="UP000657177">
    <property type="component" value="Unassembled WGS sequence"/>
</dbReference>